<dbReference type="AlphaFoldDB" id="A0A8H6MWE2"/>
<keyword evidence="2" id="KW-1185">Reference proteome</keyword>
<name>A0A8H6MWE2_9PEZI</name>
<evidence type="ECO:0000313" key="2">
    <source>
        <dbReference type="Proteomes" id="UP000652219"/>
    </source>
</evidence>
<proteinExistence type="predicted"/>
<organism evidence="1 2">
    <name type="scientific">Colletotrichum sojae</name>
    <dbReference type="NCBI Taxonomy" id="2175907"/>
    <lineage>
        <taxon>Eukaryota</taxon>
        <taxon>Fungi</taxon>
        <taxon>Dikarya</taxon>
        <taxon>Ascomycota</taxon>
        <taxon>Pezizomycotina</taxon>
        <taxon>Sordariomycetes</taxon>
        <taxon>Hypocreomycetidae</taxon>
        <taxon>Glomerellales</taxon>
        <taxon>Glomerellaceae</taxon>
        <taxon>Colletotrichum</taxon>
        <taxon>Colletotrichum orchidearum species complex</taxon>
    </lineage>
</organism>
<accession>A0A8H6MWE2</accession>
<comment type="caution">
    <text evidence="1">The sequence shown here is derived from an EMBL/GenBank/DDBJ whole genome shotgun (WGS) entry which is preliminary data.</text>
</comment>
<evidence type="ECO:0000313" key="1">
    <source>
        <dbReference type="EMBL" id="KAF6810725.1"/>
    </source>
</evidence>
<reference evidence="1 2" key="1">
    <citation type="journal article" date="2020" name="Phytopathology">
        <title>Genome Sequence Resources of Colletotrichum truncatum, C. plurivorum, C. musicola, and C. sojae: Four Species Pathogenic to Soybean (Glycine max).</title>
        <authorList>
            <person name="Rogerio F."/>
            <person name="Boufleur T.R."/>
            <person name="Ciampi-Guillardi M."/>
            <person name="Sukno S.A."/>
            <person name="Thon M.R."/>
            <person name="Massola Junior N.S."/>
            <person name="Baroncelli R."/>
        </authorList>
    </citation>
    <scope>NUCLEOTIDE SEQUENCE [LARGE SCALE GENOMIC DNA]</scope>
    <source>
        <strain evidence="1 2">LFN0009</strain>
    </source>
</reference>
<dbReference type="Proteomes" id="UP000652219">
    <property type="component" value="Unassembled WGS sequence"/>
</dbReference>
<sequence>MPRAATLEERPGRRPIWQERSRSTSAQPLKWTVLTSSLLRWKWGRPALTCLTLSPACSLTISVGAPPSPVVQFGTCSLAGHLALAVAIHLHARHHDETNTSEYQPWAVEMRPSAVPSDLPPHLTLAPCPLRLTGSWNSRGLLVGSSSSSRAFNITRALTE</sequence>
<protein>
    <submittedName>
        <fullName evidence="1">Uncharacterized protein</fullName>
    </submittedName>
</protein>
<dbReference type="EMBL" id="WIGN01000083">
    <property type="protein sequence ID" value="KAF6810725.1"/>
    <property type="molecule type" value="Genomic_DNA"/>
</dbReference>
<gene>
    <name evidence="1" type="ORF">CSOJ01_06169</name>
</gene>